<dbReference type="PROSITE" id="PS00107">
    <property type="entry name" value="PROTEIN_KINASE_ATP"/>
    <property type="match status" value="1"/>
</dbReference>
<dbReference type="Gene3D" id="1.25.10.10">
    <property type="entry name" value="Leucine-rich Repeat Variant"/>
    <property type="match status" value="1"/>
</dbReference>
<dbReference type="Gene3D" id="3.30.200.20">
    <property type="entry name" value="Phosphorylase Kinase, domain 1"/>
    <property type="match status" value="1"/>
</dbReference>
<dbReference type="PROSITE" id="PS50011">
    <property type="entry name" value="PROTEIN_KINASE_DOM"/>
    <property type="match status" value="1"/>
</dbReference>
<proteinExistence type="inferred from homology"/>
<evidence type="ECO:0000256" key="7">
    <source>
        <dbReference type="PROSITE-ProRule" id="PRU10141"/>
    </source>
</evidence>
<name>C1FDT0_MICCC</name>
<dbReference type="PROSITE" id="PS00109">
    <property type="entry name" value="PROTEIN_KINASE_TYR"/>
    <property type="match status" value="1"/>
</dbReference>
<dbReference type="AlphaFoldDB" id="C1FDT0"/>
<comment type="similarity">
    <text evidence="1">Belongs to the protein kinase superfamily. NEK Ser/Thr protein kinase family. NIMA subfamily.</text>
</comment>
<dbReference type="GO" id="GO:0004674">
    <property type="term" value="F:protein serine/threonine kinase activity"/>
    <property type="evidence" value="ECO:0007669"/>
    <property type="project" value="UniProtKB-EC"/>
</dbReference>
<keyword evidence="6 7" id="KW-0067">ATP-binding</keyword>
<evidence type="ECO:0000256" key="1">
    <source>
        <dbReference type="ARBA" id="ARBA00010886"/>
    </source>
</evidence>
<keyword evidence="3" id="KW-0808">Transferase</keyword>
<evidence type="ECO:0000313" key="10">
    <source>
        <dbReference type="Proteomes" id="UP000002009"/>
    </source>
</evidence>
<evidence type="ECO:0000256" key="2">
    <source>
        <dbReference type="ARBA" id="ARBA00012513"/>
    </source>
</evidence>
<dbReference type="SUPFAM" id="SSF48371">
    <property type="entry name" value="ARM repeat"/>
    <property type="match status" value="1"/>
</dbReference>
<feature type="domain" description="Protein kinase" evidence="8">
    <location>
        <begin position="496"/>
        <end position="815"/>
    </location>
</feature>
<dbReference type="InterPro" id="IPR017441">
    <property type="entry name" value="Protein_kinase_ATP_BS"/>
</dbReference>
<dbReference type="InParanoid" id="C1FDT0"/>
<dbReference type="STRING" id="296587.C1FDT0"/>
<dbReference type="RefSeq" id="XP_002507581.1">
    <property type="nucleotide sequence ID" value="XM_002507535.1"/>
</dbReference>
<dbReference type="OMA" id="VCLQLIP"/>
<accession>C1FDT0</accession>
<dbReference type="OrthoDB" id="248923at2759"/>
<dbReference type="InterPro" id="IPR000719">
    <property type="entry name" value="Prot_kinase_dom"/>
</dbReference>
<keyword evidence="4 7" id="KW-0547">Nucleotide-binding</keyword>
<reference evidence="9 10" key="1">
    <citation type="journal article" date="2009" name="Science">
        <title>Green evolution and dynamic adaptations revealed by genomes of the marine picoeukaryotes Micromonas.</title>
        <authorList>
            <person name="Worden A.Z."/>
            <person name="Lee J.H."/>
            <person name="Mock T."/>
            <person name="Rouze P."/>
            <person name="Simmons M.P."/>
            <person name="Aerts A.L."/>
            <person name="Allen A.E."/>
            <person name="Cuvelier M.L."/>
            <person name="Derelle E."/>
            <person name="Everett M.V."/>
            <person name="Foulon E."/>
            <person name="Grimwood J."/>
            <person name="Gundlach H."/>
            <person name="Henrissat B."/>
            <person name="Napoli C."/>
            <person name="McDonald S.M."/>
            <person name="Parker M.S."/>
            <person name="Rombauts S."/>
            <person name="Salamov A."/>
            <person name="Von Dassow P."/>
            <person name="Badger J.H."/>
            <person name="Coutinho P.M."/>
            <person name="Demir E."/>
            <person name="Dubchak I."/>
            <person name="Gentemann C."/>
            <person name="Eikrem W."/>
            <person name="Gready J.E."/>
            <person name="John U."/>
            <person name="Lanier W."/>
            <person name="Lindquist E.A."/>
            <person name="Lucas S."/>
            <person name="Mayer K.F."/>
            <person name="Moreau H."/>
            <person name="Not F."/>
            <person name="Otillar R."/>
            <person name="Panaud O."/>
            <person name="Pangilinan J."/>
            <person name="Paulsen I."/>
            <person name="Piegu B."/>
            <person name="Poliakov A."/>
            <person name="Robbens S."/>
            <person name="Schmutz J."/>
            <person name="Toulza E."/>
            <person name="Wyss T."/>
            <person name="Zelensky A."/>
            <person name="Zhou K."/>
            <person name="Armbrust E.V."/>
            <person name="Bhattacharya D."/>
            <person name="Goodenough U.W."/>
            <person name="Van de Peer Y."/>
            <person name="Grigoriev I.V."/>
        </authorList>
    </citation>
    <scope>NUCLEOTIDE SEQUENCE [LARGE SCALE GENOMIC DNA]</scope>
    <source>
        <strain evidence="10">RCC299 / NOUM17</strain>
    </source>
</reference>
<evidence type="ECO:0000256" key="5">
    <source>
        <dbReference type="ARBA" id="ARBA00022777"/>
    </source>
</evidence>
<dbReference type="KEGG" id="mis:MICPUN_55175"/>
<protein>
    <recommendedName>
        <fullName evidence="2">non-specific serine/threonine protein kinase</fullName>
        <ecNumber evidence="2">2.7.11.1</ecNumber>
    </recommendedName>
</protein>
<dbReference type="InterPro" id="IPR050660">
    <property type="entry name" value="NEK_Ser/Thr_kinase"/>
</dbReference>
<feature type="binding site" evidence="7">
    <location>
        <position position="526"/>
    </location>
    <ligand>
        <name>ATP</name>
        <dbReference type="ChEBI" id="CHEBI:30616"/>
    </ligand>
</feature>
<dbReference type="InterPro" id="IPR011989">
    <property type="entry name" value="ARM-like"/>
</dbReference>
<dbReference type="Gene3D" id="1.10.510.10">
    <property type="entry name" value="Transferase(Phosphotransferase) domain 1"/>
    <property type="match status" value="1"/>
</dbReference>
<dbReference type="GO" id="GO:0005524">
    <property type="term" value="F:ATP binding"/>
    <property type="evidence" value="ECO:0007669"/>
    <property type="project" value="UniProtKB-UniRule"/>
</dbReference>
<dbReference type="EC" id="2.7.11.1" evidence="2"/>
<keyword evidence="10" id="KW-1185">Reference proteome</keyword>
<dbReference type="InterPro" id="IPR008266">
    <property type="entry name" value="Tyr_kinase_AS"/>
</dbReference>
<dbReference type="SUPFAM" id="SSF56112">
    <property type="entry name" value="Protein kinase-like (PK-like)"/>
    <property type="match status" value="1"/>
</dbReference>
<evidence type="ECO:0000256" key="3">
    <source>
        <dbReference type="ARBA" id="ARBA00022679"/>
    </source>
</evidence>
<dbReference type="eggNOG" id="KOG0589">
    <property type="taxonomic scope" value="Eukaryota"/>
</dbReference>
<sequence length="1038" mass="115495">MGSASTLDRCTCFSDASWLGSGPNSLLELLSRTSSELSERHSKAEEHGLEQMALFLVDGRNDLMSIGEEGGRAHSELRDLFRAIVQNRLLSKAYRLLPTDSDCAPPSCILRVLQCTRLFLRDQRFVKELVTIDGSVSALGKKYEDYASLLFAESNGEPSTGGREKLCFEILSEIASIFKKLASDRTACPWHLLVDCDAHRTSIALISVQEPSLLASALMTLSSISSRSEESAAIIGQLGCVDRLLIILREYDSAFQHLASALLQSICKVKEIRRKTQNTGGVYITLGLLSRKTPAAALESFLCLFRCLLSERSAVAEALSNGAVPILLAMLMPISTSCMNATDPRICDPAVTCLICSVLSKLAAEDEGALQIRRCGGVYLLGRLLTDTHALRVRKRWENIFQSMFEIQTHAFRALRFVFSAECNRKMFKCIFPADLYESFIDVGNYQHDVEKYRHLAHDWCEMTSELVHNSLSALEDTNLNHGNHHSGSQRIINGYIVTEIIGAGAFGCVHRVFKTRSITSQYAMKELDPGVEKLIFGESPDEITASVGRVAMEVQIFSQLDHPNIVKYYESFKEGGRLYIIMELVEGVTLLDFIKSTSEKNERISEESIWDIFIQIVLALHYIHIVKGVVHRDLSPNNILIEHGTQRIKLADFGLAKAHDGDWSKRRRDEQVMRSAVGTIAYSSPEMIKHEPYGDKVDVWSLGCILYFMLALQPPFEGPNALVIASAVVEGRYASLEPLIRRRSRQMAPRIQSKGDVDCHRGDKIYSTTSAVAVCSKVGYYSAALVGLVGRLLIVEPCKRPSIVEVAAACAPCLMRSVENLQSLNDGLQIKLRCLQESGQLEGMVEHRKREAIRQLRGLTRGSSIYPTRPASPYIEQRVGPNNTGSSLRHIVADDSSKDPPNLVSELGSSRHHRCNFKIASDRVRPIADPFLQVITVLHKLVYIDQLPPDLKKDPRQAVLQQYKRFLFGAGQPAATIKAEAVKLLVGSHEAVLGQDASILHEVVGPQVDRSHELTYEELRSMLEEVSLSRDFYLGMK</sequence>
<dbReference type="PANTHER" id="PTHR43671:SF13">
    <property type="entry name" value="SERINE_THREONINE-PROTEIN KINASE NEK2"/>
    <property type="match status" value="1"/>
</dbReference>
<dbReference type="Pfam" id="PF00069">
    <property type="entry name" value="Pkinase"/>
    <property type="match status" value="1"/>
</dbReference>
<evidence type="ECO:0000259" key="8">
    <source>
        <dbReference type="PROSITE" id="PS50011"/>
    </source>
</evidence>
<keyword evidence="5" id="KW-0418">Kinase</keyword>
<evidence type="ECO:0000313" key="9">
    <source>
        <dbReference type="EMBL" id="ACO68839.1"/>
    </source>
</evidence>
<gene>
    <name evidence="9" type="ORF">MICPUN_55175</name>
</gene>
<evidence type="ECO:0000256" key="4">
    <source>
        <dbReference type="ARBA" id="ARBA00022741"/>
    </source>
</evidence>
<dbReference type="EMBL" id="CP001574">
    <property type="protein sequence ID" value="ACO68839.1"/>
    <property type="molecule type" value="Genomic_DNA"/>
</dbReference>
<organism evidence="9 10">
    <name type="scientific">Micromonas commoda (strain RCC299 / NOUM17 / CCMP2709)</name>
    <name type="common">Picoplanktonic green alga</name>
    <dbReference type="NCBI Taxonomy" id="296587"/>
    <lineage>
        <taxon>Eukaryota</taxon>
        <taxon>Viridiplantae</taxon>
        <taxon>Chlorophyta</taxon>
        <taxon>Mamiellophyceae</taxon>
        <taxon>Mamiellales</taxon>
        <taxon>Mamiellaceae</taxon>
        <taxon>Micromonas</taxon>
    </lineage>
</organism>
<dbReference type="InterPro" id="IPR011009">
    <property type="entry name" value="Kinase-like_dom_sf"/>
</dbReference>
<dbReference type="GeneID" id="8250113"/>
<dbReference type="PANTHER" id="PTHR43671">
    <property type="entry name" value="SERINE/THREONINE-PROTEIN KINASE NEK"/>
    <property type="match status" value="1"/>
</dbReference>
<evidence type="ECO:0000256" key="6">
    <source>
        <dbReference type="ARBA" id="ARBA00022840"/>
    </source>
</evidence>
<dbReference type="Proteomes" id="UP000002009">
    <property type="component" value="Chromosome 1"/>
</dbReference>
<dbReference type="InterPro" id="IPR016024">
    <property type="entry name" value="ARM-type_fold"/>
</dbReference>